<keyword evidence="3" id="KW-1185">Reference proteome</keyword>
<sequence length="209" mass="21625">MIRHETRERPAPPPIALPLVEVTIPDDGQFTVTVDGVRLESTTPLDRSTLRAQIIELARARDTALQVRVTEGDLPSSTDVVTPDDVYTAPSLAGPAESAAPGAAGDAVPPAGQVHHQEGTPSGTPTSSATTPFHVSDDGVVLGLTGDGFLPGEHVAFAVIVTRHVADDDGTASLRLPTGLLSHRPGPLVLFGQTSGTLVLADPFGGDQR</sequence>
<feature type="compositionally biased region" description="Low complexity" evidence="1">
    <location>
        <begin position="119"/>
        <end position="132"/>
    </location>
</feature>
<evidence type="ECO:0000313" key="3">
    <source>
        <dbReference type="Proteomes" id="UP000293852"/>
    </source>
</evidence>
<protein>
    <submittedName>
        <fullName evidence="2">Uncharacterized protein</fullName>
    </submittedName>
</protein>
<evidence type="ECO:0000256" key="1">
    <source>
        <dbReference type="SAM" id="MobiDB-lite"/>
    </source>
</evidence>
<proteinExistence type="predicted"/>
<dbReference type="AlphaFoldDB" id="A0A4Q7M1D7"/>
<dbReference type="RefSeq" id="WP_130412920.1">
    <property type="nucleotide sequence ID" value="NZ_SGWX01000001.1"/>
</dbReference>
<accession>A0A4Q7M1D7</accession>
<organism evidence="2 3">
    <name type="scientific">Xylanimonas ulmi</name>
    <dbReference type="NCBI Taxonomy" id="228973"/>
    <lineage>
        <taxon>Bacteria</taxon>
        <taxon>Bacillati</taxon>
        <taxon>Actinomycetota</taxon>
        <taxon>Actinomycetes</taxon>
        <taxon>Micrococcales</taxon>
        <taxon>Promicromonosporaceae</taxon>
        <taxon>Xylanimonas</taxon>
    </lineage>
</organism>
<reference evidence="2 3" key="1">
    <citation type="submission" date="2019-02" db="EMBL/GenBank/DDBJ databases">
        <title>Sequencing the genomes of 1000 actinobacteria strains.</title>
        <authorList>
            <person name="Klenk H.-P."/>
        </authorList>
    </citation>
    <scope>NUCLEOTIDE SEQUENCE [LARGE SCALE GENOMIC DNA]</scope>
    <source>
        <strain evidence="2 3">DSM 16932</strain>
    </source>
</reference>
<gene>
    <name evidence="2" type="ORF">EV386_1033</name>
</gene>
<dbReference type="EMBL" id="SGWX01000001">
    <property type="protein sequence ID" value="RZS60753.1"/>
    <property type="molecule type" value="Genomic_DNA"/>
</dbReference>
<dbReference type="Proteomes" id="UP000293852">
    <property type="component" value="Unassembled WGS sequence"/>
</dbReference>
<name>A0A4Q7M1D7_9MICO</name>
<comment type="caution">
    <text evidence="2">The sequence shown here is derived from an EMBL/GenBank/DDBJ whole genome shotgun (WGS) entry which is preliminary data.</text>
</comment>
<evidence type="ECO:0000313" key="2">
    <source>
        <dbReference type="EMBL" id="RZS60753.1"/>
    </source>
</evidence>
<feature type="compositionally biased region" description="Low complexity" evidence="1">
    <location>
        <begin position="89"/>
        <end position="112"/>
    </location>
</feature>
<dbReference type="OrthoDB" id="4774250at2"/>
<feature type="region of interest" description="Disordered" evidence="1">
    <location>
        <begin position="88"/>
        <end position="132"/>
    </location>
</feature>